<accession>A0A179FAJ0</accession>
<comment type="caution">
    <text evidence="1">The sequence shown here is derived from an EMBL/GenBank/DDBJ whole genome shotgun (WGS) entry which is preliminary data.</text>
</comment>
<reference evidence="1 2" key="1">
    <citation type="journal article" date="2016" name="PLoS Pathog.">
        <title>Biosynthesis of antibiotic leucinostatins in bio-control fungus Purpureocillium lilacinum and their inhibition on phytophthora revealed by genome mining.</title>
        <authorList>
            <person name="Wang G."/>
            <person name="Liu Z."/>
            <person name="Lin R."/>
            <person name="Li E."/>
            <person name="Mao Z."/>
            <person name="Ling J."/>
            <person name="Yang Y."/>
            <person name="Yin W.B."/>
            <person name="Xie B."/>
        </authorList>
    </citation>
    <scope>NUCLEOTIDE SEQUENCE [LARGE SCALE GENOMIC DNA]</scope>
    <source>
        <strain evidence="1">170</strain>
    </source>
</reference>
<evidence type="ECO:0000313" key="2">
    <source>
        <dbReference type="Proteomes" id="UP000078397"/>
    </source>
</evidence>
<evidence type="ECO:0000313" key="1">
    <source>
        <dbReference type="EMBL" id="OAQ62093.1"/>
    </source>
</evidence>
<proteinExistence type="predicted"/>
<dbReference type="GeneID" id="28858352"/>
<organism evidence="1 2">
    <name type="scientific">Pochonia chlamydosporia 170</name>
    <dbReference type="NCBI Taxonomy" id="1380566"/>
    <lineage>
        <taxon>Eukaryota</taxon>
        <taxon>Fungi</taxon>
        <taxon>Dikarya</taxon>
        <taxon>Ascomycota</taxon>
        <taxon>Pezizomycotina</taxon>
        <taxon>Sordariomycetes</taxon>
        <taxon>Hypocreomycetidae</taxon>
        <taxon>Hypocreales</taxon>
        <taxon>Clavicipitaceae</taxon>
        <taxon>Pochonia</taxon>
    </lineage>
</organism>
<dbReference type="Proteomes" id="UP000078397">
    <property type="component" value="Unassembled WGS sequence"/>
</dbReference>
<dbReference type="EMBL" id="LSBJ02000007">
    <property type="protein sequence ID" value="OAQ62093.1"/>
    <property type="molecule type" value="Genomic_DNA"/>
</dbReference>
<keyword evidence="2" id="KW-1185">Reference proteome</keyword>
<protein>
    <submittedName>
        <fullName evidence="1">Uncharacterized protein</fullName>
    </submittedName>
</protein>
<sequence>MLRPAWVFIYRQRRGDKLGNRCALANTRAMLSTVSIANVSVNLDKTDYLASRRLGPSGPAKFNLKDHLVSQTDDTYSVPSRNPVFHTAHQSQSQCHIKAVIWPLPYSP</sequence>
<dbReference type="KEGG" id="pchm:VFPPC_16605"/>
<gene>
    <name evidence="1" type="ORF">VFPPC_16605</name>
</gene>
<dbReference type="RefSeq" id="XP_018139797.1">
    <property type="nucleotide sequence ID" value="XM_018294358.1"/>
</dbReference>
<name>A0A179FAJ0_METCM</name>
<dbReference type="AlphaFoldDB" id="A0A179FAJ0"/>